<organism evidence="1">
    <name type="scientific">Arundo donax</name>
    <name type="common">Giant reed</name>
    <name type="synonym">Donax arundinaceus</name>
    <dbReference type="NCBI Taxonomy" id="35708"/>
    <lineage>
        <taxon>Eukaryota</taxon>
        <taxon>Viridiplantae</taxon>
        <taxon>Streptophyta</taxon>
        <taxon>Embryophyta</taxon>
        <taxon>Tracheophyta</taxon>
        <taxon>Spermatophyta</taxon>
        <taxon>Magnoliopsida</taxon>
        <taxon>Liliopsida</taxon>
        <taxon>Poales</taxon>
        <taxon>Poaceae</taxon>
        <taxon>PACMAD clade</taxon>
        <taxon>Arundinoideae</taxon>
        <taxon>Arundineae</taxon>
        <taxon>Arundo</taxon>
    </lineage>
</organism>
<name>A0A0A9EIY0_ARUDO</name>
<reference evidence="1" key="1">
    <citation type="submission" date="2014-09" db="EMBL/GenBank/DDBJ databases">
        <authorList>
            <person name="Magalhaes I.L.F."/>
            <person name="Oliveira U."/>
            <person name="Santos F.R."/>
            <person name="Vidigal T.H.D.A."/>
            <person name="Brescovit A.D."/>
            <person name="Santos A.J."/>
        </authorList>
    </citation>
    <scope>NUCLEOTIDE SEQUENCE</scope>
    <source>
        <tissue evidence="1">Shoot tissue taken approximately 20 cm above the soil surface</tissue>
    </source>
</reference>
<accession>A0A0A9EIY0</accession>
<sequence>MELGKNRAGRQTMECMNSTHPSVKFSKCSRDAQMGKDCSTQSKFSPTSAAHNKRKVCLVSGWGIKNKAMKHFSYT</sequence>
<dbReference type="AlphaFoldDB" id="A0A0A9EIY0"/>
<dbReference type="EMBL" id="GBRH01197859">
    <property type="protein sequence ID" value="JAE00037.1"/>
    <property type="molecule type" value="Transcribed_RNA"/>
</dbReference>
<proteinExistence type="predicted"/>
<evidence type="ECO:0000313" key="1">
    <source>
        <dbReference type="EMBL" id="JAE00037.1"/>
    </source>
</evidence>
<reference evidence="1" key="2">
    <citation type="journal article" date="2015" name="Data Brief">
        <title>Shoot transcriptome of the giant reed, Arundo donax.</title>
        <authorList>
            <person name="Barrero R.A."/>
            <person name="Guerrero F.D."/>
            <person name="Moolhuijzen P."/>
            <person name="Goolsby J.A."/>
            <person name="Tidwell J."/>
            <person name="Bellgard S.E."/>
            <person name="Bellgard M.I."/>
        </authorList>
    </citation>
    <scope>NUCLEOTIDE SEQUENCE</scope>
    <source>
        <tissue evidence="1">Shoot tissue taken approximately 20 cm above the soil surface</tissue>
    </source>
</reference>
<protein>
    <submittedName>
        <fullName evidence="1">Uncharacterized protein</fullName>
    </submittedName>
</protein>